<comment type="similarity">
    <text evidence="1 5">Belongs to the bacterial ribosomal protein bL17 family.</text>
</comment>
<evidence type="ECO:0000256" key="4">
    <source>
        <dbReference type="ARBA" id="ARBA00035494"/>
    </source>
</evidence>
<dbReference type="Pfam" id="PF01196">
    <property type="entry name" value="Ribosomal_L17"/>
    <property type="match status" value="1"/>
</dbReference>
<dbReference type="InterPro" id="IPR036373">
    <property type="entry name" value="Ribosomal_bL17_sf"/>
</dbReference>
<gene>
    <name evidence="7" type="ORF">FD145_771</name>
</gene>
<proteinExistence type="inferred from homology"/>
<dbReference type="NCBIfam" id="TIGR00059">
    <property type="entry name" value="L17"/>
    <property type="match status" value="1"/>
</dbReference>
<name>A0A833L142_UNCSA</name>
<dbReference type="SUPFAM" id="SSF64263">
    <property type="entry name" value="Prokaryotic ribosomal protein L17"/>
    <property type="match status" value="1"/>
</dbReference>
<dbReference type="PANTHER" id="PTHR14413:SF16">
    <property type="entry name" value="LARGE RIBOSOMAL SUBUNIT PROTEIN BL17M"/>
    <property type="match status" value="1"/>
</dbReference>
<evidence type="ECO:0000256" key="2">
    <source>
        <dbReference type="ARBA" id="ARBA00022980"/>
    </source>
</evidence>
<comment type="caution">
    <text evidence="7">The sequence shown here is derived from an EMBL/GenBank/DDBJ whole genome shotgun (WGS) entry which is preliminary data.</text>
</comment>
<reference evidence="7 8" key="1">
    <citation type="submission" date="2019-12" db="EMBL/GenBank/DDBJ databases">
        <authorList>
            <person name="Wolfe R."/>
            <person name="Danczak R."/>
            <person name="Wilkins M."/>
        </authorList>
    </citation>
    <scope>NUCLEOTIDE SEQUENCE [LARGE SCALE GENOMIC DNA]</scope>
    <source>
        <strain evidence="7">X2_MaxBin.013</strain>
    </source>
</reference>
<evidence type="ECO:0000256" key="3">
    <source>
        <dbReference type="ARBA" id="ARBA00023274"/>
    </source>
</evidence>
<evidence type="ECO:0000256" key="1">
    <source>
        <dbReference type="ARBA" id="ARBA00008777"/>
    </source>
</evidence>
<protein>
    <recommendedName>
        <fullName evidence="4 6">50S ribosomal protein L17</fullName>
    </recommendedName>
</protein>
<evidence type="ECO:0000313" key="8">
    <source>
        <dbReference type="Proteomes" id="UP000488506"/>
    </source>
</evidence>
<dbReference type="InterPro" id="IPR000456">
    <property type="entry name" value="Ribosomal_bL17"/>
</dbReference>
<dbReference type="GO" id="GO:0022625">
    <property type="term" value="C:cytosolic large ribosomal subunit"/>
    <property type="evidence" value="ECO:0007669"/>
    <property type="project" value="TreeGrafter"/>
</dbReference>
<evidence type="ECO:0000256" key="5">
    <source>
        <dbReference type="RuleBase" id="RU000660"/>
    </source>
</evidence>
<dbReference type="Gene3D" id="3.90.1030.10">
    <property type="entry name" value="Ribosomal protein L17"/>
    <property type="match status" value="1"/>
</dbReference>
<evidence type="ECO:0000313" key="7">
    <source>
        <dbReference type="EMBL" id="KAF0134259.1"/>
    </source>
</evidence>
<dbReference type="Proteomes" id="UP000488506">
    <property type="component" value="Unassembled WGS sequence"/>
</dbReference>
<accession>A0A833L142</accession>
<dbReference type="GO" id="GO:0003735">
    <property type="term" value="F:structural constituent of ribosome"/>
    <property type="evidence" value="ECO:0007669"/>
    <property type="project" value="InterPro"/>
</dbReference>
<keyword evidence="2 5" id="KW-0689">Ribosomal protein</keyword>
<dbReference type="GO" id="GO:0006412">
    <property type="term" value="P:translation"/>
    <property type="evidence" value="ECO:0007669"/>
    <property type="project" value="InterPro"/>
</dbReference>
<dbReference type="PANTHER" id="PTHR14413">
    <property type="entry name" value="RIBOSOMAL PROTEIN L17"/>
    <property type="match status" value="1"/>
</dbReference>
<dbReference type="AlphaFoldDB" id="A0A833L142"/>
<keyword evidence="3 5" id="KW-0687">Ribonucleoprotein</keyword>
<sequence>MRHKLGIKKLSKPTDQRVALINSIIYSLIKHGKIKLTVTRAKAAKPVAEKLLSLAKAGDIFSRRKAGKILKDRDMIKTLFSYAPRLEGRPGGFTRITKIGYRRGDAAPLGLLEIL</sequence>
<evidence type="ECO:0000256" key="6">
    <source>
        <dbReference type="RuleBase" id="RU000661"/>
    </source>
</evidence>
<dbReference type="EMBL" id="WPAF01000010">
    <property type="protein sequence ID" value="KAF0134259.1"/>
    <property type="molecule type" value="Genomic_DNA"/>
</dbReference>
<organism evidence="7 8">
    <name type="scientific">Candidatus Saganbacteria bacterium</name>
    <dbReference type="NCBI Taxonomy" id="2575572"/>
    <lineage>
        <taxon>Bacteria</taxon>
        <taxon>Bacillati</taxon>
        <taxon>Saganbacteria</taxon>
    </lineage>
</organism>